<dbReference type="SUPFAM" id="SSF47473">
    <property type="entry name" value="EF-hand"/>
    <property type="match status" value="1"/>
</dbReference>
<comment type="similarity">
    <text evidence="1">Belongs to the calmodulin family.</text>
</comment>
<name>A0A9D3SC47_ANGAN</name>
<evidence type="ECO:0000313" key="9">
    <source>
        <dbReference type="EMBL" id="KAG5857757.1"/>
    </source>
</evidence>
<sequence length="293" mass="33162">MVYELLDQQQFFYKELLEQQERNYKSFLQMLVDSTNSRIDNMVKEVQDLKNSLQFTQSDLNAVKRQGAQNAQRTRFLSQGLVSVRGALDALASKAETTKPSRGCVLIDGLPEAKRADTRQKTEPKAKKVVADLADLTDLHLDEIKADQLTEEQIAEFKEAFSLFDKDGDGTITTKELGTVMRSLGQNPTEAELQDMINEVDADGNGTIDFPEFLTMMARKMKDTDSEEEIREAFRVFDKDGNGYISAAELRHVMTNLGEKLTDEEVDEMIREADIDGDGQVNYEEFVQMMTAK</sequence>
<dbReference type="SMART" id="SM00054">
    <property type="entry name" value="EFh"/>
    <property type="match status" value="4"/>
</dbReference>
<protein>
    <recommendedName>
        <fullName evidence="8">EF-hand domain-containing protein</fullName>
    </recommendedName>
</protein>
<evidence type="ECO:0000256" key="6">
    <source>
        <dbReference type="ARBA" id="ARBA00037485"/>
    </source>
</evidence>
<dbReference type="Gene3D" id="1.10.238.10">
    <property type="entry name" value="EF-hand"/>
    <property type="match status" value="3"/>
</dbReference>
<keyword evidence="7" id="KW-0175">Coiled coil</keyword>
<keyword evidence="3" id="KW-0479">Metal-binding</keyword>
<dbReference type="GO" id="GO:0016460">
    <property type="term" value="C:myosin II complex"/>
    <property type="evidence" value="ECO:0007669"/>
    <property type="project" value="TreeGrafter"/>
</dbReference>
<evidence type="ECO:0000256" key="3">
    <source>
        <dbReference type="ARBA" id="ARBA00022723"/>
    </source>
</evidence>
<evidence type="ECO:0000256" key="2">
    <source>
        <dbReference type="ARBA" id="ARBA00022481"/>
    </source>
</evidence>
<proteinExistence type="inferred from homology"/>
<dbReference type="AlphaFoldDB" id="A0A9D3SC47"/>
<organism evidence="9 10">
    <name type="scientific">Anguilla anguilla</name>
    <name type="common">European freshwater eel</name>
    <name type="synonym">Muraena anguilla</name>
    <dbReference type="NCBI Taxonomy" id="7936"/>
    <lineage>
        <taxon>Eukaryota</taxon>
        <taxon>Metazoa</taxon>
        <taxon>Chordata</taxon>
        <taxon>Craniata</taxon>
        <taxon>Vertebrata</taxon>
        <taxon>Euteleostomi</taxon>
        <taxon>Actinopterygii</taxon>
        <taxon>Neopterygii</taxon>
        <taxon>Teleostei</taxon>
        <taxon>Anguilliformes</taxon>
        <taxon>Anguillidae</taxon>
        <taxon>Anguilla</taxon>
    </lineage>
</organism>
<dbReference type="InterPro" id="IPR002048">
    <property type="entry name" value="EF_hand_dom"/>
</dbReference>
<dbReference type="Proteomes" id="UP001044222">
    <property type="component" value="Unassembled WGS sequence"/>
</dbReference>
<comment type="caution">
    <text evidence="9">The sequence shown here is derived from an EMBL/GenBank/DDBJ whole genome shotgun (WGS) entry which is preliminary data.</text>
</comment>
<dbReference type="PANTHER" id="PTHR23048">
    <property type="entry name" value="MYOSIN LIGHT CHAIN 1, 3"/>
    <property type="match status" value="1"/>
</dbReference>
<feature type="domain" description="EF-hand" evidence="8">
    <location>
        <begin position="225"/>
        <end position="260"/>
    </location>
</feature>
<keyword evidence="10" id="KW-1185">Reference proteome</keyword>
<dbReference type="PANTHER" id="PTHR23048:SF0">
    <property type="entry name" value="CALMODULIN LIKE 3"/>
    <property type="match status" value="1"/>
</dbReference>
<feature type="domain" description="EF-hand" evidence="8">
    <location>
        <begin position="188"/>
        <end position="223"/>
    </location>
</feature>
<dbReference type="EMBL" id="JAFIRN010000001">
    <property type="protein sequence ID" value="KAG5857757.1"/>
    <property type="molecule type" value="Genomic_DNA"/>
</dbReference>
<dbReference type="InterPro" id="IPR018247">
    <property type="entry name" value="EF_Hand_1_Ca_BS"/>
</dbReference>
<gene>
    <name evidence="9" type="ORF">ANANG_G00022760</name>
</gene>
<dbReference type="FunFam" id="1.10.238.10:FF:000527">
    <property type="entry name" value="Calmodulin-3"/>
    <property type="match status" value="1"/>
</dbReference>
<feature type="domain" description="EF-hand" evidence="8">
    <location>
        <begin position="261"/>
        <end position="293"/>
    </location>
</feature>
<feature type="domain" description="EF-hand" evidence="8">
    <location>
        <begin position="152"/>
        <end position="187"/>
    </location>
</feature>
<dbReference type="CDD" id="cd00051">
    <property type="entry name" value="EFh"/>
    <property type="match status" value="2"/>
</dbReference>
<evidence type="ECO:0000256" key="7">
    <source>
        <dbReference type="SAM" id="Coils"/>
    </source>
</evidence>
<dbReference type="Pfam" id="PF13499">
    <property type="entry name" value="EF-hand_7"/>
    <property type="match status" value="2"/>
</dbReference>
<dbReference type="InterPro" id="IPR050230">
    <property type="entry name" value="CALM/Myosin/TropC-like"/>
</dbReference>
<evidence type="ECO:0000259" key="8">
    <source>
        <dbReference type="PROSITE" id="PS50222"/>
    </source>
</evidence>
<keyword evidence="5" id="KW-0106">Calcium</keyword>
<feature type="coiled-coil region" evidence="7">
    <location>
        <begin position="32"/>
        <end position="66"/>
    </location>
</feature>
<comment type="function">
    <text evidence="6">Calmodulin acts as part of a calcium signal transduction pathway by mediating the control of a large number of enzymes, ion channels, aquaporins and other proteins through calcium-binding. Calcium-binding is required for the activation of calmodulin. Among the enzymes to be stimulated by the calmodulin-calcium complex are a number of protein kinases, such as myosin light-chain kinases and calmodulin-dependent protein kinase type II (CaMK2), and phosphatases.</text>
</comment>
<keyword evidence="2" id="KW-0488">Methylation</keyword>
<dbReference type="PROSITE" id="PS50222">
    <property type="entry name" value="EF_HAND_2"/>
    <property type="match status" value="4"/>
</dbReference>
<accession>A0A9D3SC47</accession>
<evidence type="ECO:0000256" key="5">
    <source>
        <dbReference type="ARBA" id="ARBA00022837"/>
    </source>
</evidence>
<dbReference type="InterPro" id="IPR011992">
    <property type="entry name" value="EF-hand-dom_pair"/>
</dbReference>
<reference evidence="9" key="1">
    <citation type="submission" date="2021-01" db="EMBL/GenBank/DDBJ databases">
        <title>A chromosome-scale assembly of European eel, Anguilla anguilla.</title>
        <authorList>
            <person name="Henkel C."/>
            <person name="Jong-Raadsen S.A."/>
            <person name="Dufour S."/>
            <person name="Weltzien F.-A."/>
            <person name="Palstra A.P."/>
            <person name="Pelster B."/>
            <person name="Spaink H.P."/>
            <person name="Van Den Thillart G.E."/>
            <person name="Jansen H."/>
            <person name="Zahm M."/>
            <person name="Klopp C."/>
            <person name="Cedric C."/>
            <person name="Louis A."/>
            <person name="Berthelot C."/>
            <person name="Parey E."/>
            <person name="Roest Crollius H."/>
            <person name="Montfort J."/>
            <person name="Robinson-Rechavi M."/>
            <person name="Bucao C."/>
            <person name="Bouchez O."/>
            <person name="Gislard M."/>
            <person name="Lluch J."/>
            <person name="Milhes M."/>
            <person name="Lampietro C."/>
            <person name="Lopez Roques C."/>
            <person name="Donnadieu C."/>
            <person name="Braasch I."/>
            <person name="Desvignes T."/>
            <person name="Postlethwait J."/>
            <person name="Bobe J."/>
            <person name="Guiguen Y."/>
            <person name="Dirks R."/>
        </authorList>
    </citation>
    <scope>NUCLEOTIDE SEQUENCE</scope>
    <source>
        <strain evidence="9">Tag_6206</strain>
        <tissue evidence="9">Liver</tissue>
    </source>
</reference>
<evidence type="ECO:0000256" key="1">
    <source>
        <dbReference type="ARBA" id="ARBA00009763"/>
    </source>
</evidence>
<evidence type="ECO:0000313" key="10">
    <source>
        <dbReference type="Proteomes" id="UP001044222"/>
    </source>
</evidence>
<dbReference type="GO" id="GO:0005509">
    <property type="term" value="F:calcium ion binding"/>
    <property type="evidence" value="ECO:0007669"/>
    <property type="project" value="InterPro"/>
</dbReference>
<keyword evidence="4" id="KW-0677">Repeat</keyword>
<evidence type="ECO:0000256" key="4">
    <source>
        <dbReference type="ARBA" id="ARBA00022737"/>
    </source>
</evidence>
<dbReference type="PROSITE" id="PS00018">
    <property type="entry name" value="EF_HAND_1"/>
    <property type="match status" value="4"/>
</dbReference>